<evidence type="ECO:0000259" key="3">
    <source>
        <dbReference type="Pfam" id="PF14432"/>
    </source>
</evidence>
<dbReference type="InterPro" id="IPR046848">
    <property type="entry name" value="E_motif"/>
</dbReference>
<evidence type="ECO:0000256" key="1">
    <source>
        <dbReference type="ARBA" id="ARBA00022737"/>
    </source>
</evidence>
<accession>A0A5K1EFQ5</accession>
<name>A0A5K1EFQ5_9MAGN</name>
<dbReference type="OrthoDB" id="1700852at2759"/>
<dbReference type="GO" id="GO:0008270">
    <property type="term" value="F:zinc ion binding"/>
    <property type="evidence" value="ECO:0007669"/>
    <property type="project" value="InterPro"/>
</dbReference>
<evidence type="ECO:0000313" key="4">
    <source>
        <dbReference type="EMBL" id="VVW49555.1"/>
    </source>
</evidence>
<protein>
    <recommendedName>
        <fullName evidence="3">DYW domain-containing protein</fullName>
    </recommendedName>
</protein>
<dbReference type="PROSITE" id="PS51375">
    <property type="entry name" value="PPR"/>
    <property type="match status" value="3"/>
</dbReference>
<dbReference type="InterPro" id="IPR011990">
    <property type="entry name" value="TPR-like_helical_dom_sf"/>
</dbReference>
<dbReference type="AlphaFoldDB" id="A0A5K1EFQ5"/>
<dbReference type="InterPro" id="IPR032867">
    <property type="entry name" value="DYW_dom"/>
</dbReference>
<dbReference type="FunFam" id="1.25.40.10:FF:000366">
    <property type="entry name" value="Pentatricopeptide (PPR) repeat-containing protein"/>
    <property type="match status" value="1"/>
</dbReference>
<dbReference type="FunFam" id="1.25.40.10:FF:000442">
    <property type="entry name" value="Pentatricopeptide repeat-containing protein At3g49710"/>
    <property type="match status" value="1"/>
</dbReference>
<dbReference type="NCBIfam" id="TIGR00756">
    <property type="entry name" value="PPR"/>
    <property type="match status" value="3"/>
</dbReference>
<dbReference type="FunFam" id="1.25.40.10:FF:000144">
    <property type="entry name" value="Pentatricopeptide repeat-containing protein, mitochondrial"/>
    <property type="match status" value="1"/>
</dbReference>
<proteinExistence type="predicted"/>
<sequence length="664" mass="74113">MFLSLLSRRRNFHILLVRTLVTRSTPHSSKDGEEFIDLCQQGRLREAVEAAPPELWANPRLASLLLQGCVPNGSLAKGMQVHSLILTRGLSSDRFLCNHLLNMYSKCGGLQYARQLFDVMPHRNTMSFNIMLGAYVQNGCLELALDVFEGMPERNLASWNAMVTGLVQYEHHEEGLWLLVTMQKMGIMPDQFTLGSVLKGCAELQALRQGEQLHVMAVKAGLQSDVCVGSSLAHMYIKCQCVREGELVVGDMPVQNVVSCNTIIAGRAQSGYPEKALEHYQWMRSNGFKPDRVTFVSVISSCSELATLGQGQQVHAHAIKVGTDSSVSVKSSLVSMYSKCGCLDGSIKSFSGTTDADVVLWSSMIAAYGFHGRGRDAIKLFNEMEKGGMEPNDITFLNVLYACSHSGLKAEGQQYFKLMKEKYGLAPRLEHYTCVVDLLGRSGDLDEAVTMIRSMPLQADTVIWKTLLSACKIHRNAQVGKGVAEAVLQLDPQDSAPYVLLSNIHADAKRWEDVTMVRKTMWESKVKKEPGISWLEMKNQIYQFCAGDRSSPQWSAINEYLEKLTVKMKAYGYVPDTSSVLHDMDIEEKEYCLAHHSEKLAIVFGLLNVPADSPVRVMKNLRVCDDCHLAIKCISKIVKREIIVRDVSRFHHFVDGKCSCSDYW</sequence>
<feature type="domain" description="DYW" evidence="3">
    <location>
        <begin position="572"/>
        <end position="664"/>
    </location>
</feature>
<dbReference type="Pfam" id="PF13041">
    <property type="entry name" value="PPR_2"/>
    <property type="match status" value="3"/>
</dbReference>
<gene>
    <name evidence="4" type="ORF">NYM_LOCUS22455</name>
</gene>
<feature type="repeat" description="PPR" evidence="2">
    <location>
        <begin position="256"/>
        <end position="290"/>
    </location>
</feature>
<dbReference type="InterPro" id="IPR046960">
    <property type="entry name" value="PPR_At4g14850-like_plant"/>
</dbReference>
<organism evidence="4">
    <name type="scientific">Nymphaea colorata</name>
    <name type="common">pocket water lily</name>
    <dbReference type="NCBI Taxonomy" id="210225"/>
    <lineage>
        <taxon>Eukaryota</taxon>
        <taxon>Viridiplantae</taxon>
        <taxon>Streptophyta</taxon>
        <taxon>Embryophyta</taxon>
        <taxon>Tracheophyta</taxon>
        <taxon>Spermatophyta</taxon>
        <taxon>Magnoliopsida</taxon>
        <taxon>Nymphaeales</taxon>
        <taxon>Nymphaeaceae</taxon>
        <taxon>Nymphaea</taxon>
    </lineage>
</organism>
<dbReference type="InterPro" id="IPR002885">
    <property type="entry name" value="PPR_rpt"/>
</dbReference>
<dbReference type="Gramene" id="NC6G0259100.1">
    <property type="protein sequence ID" value="NC6G0259100.1:cds"/>
    <property type="gene ID" value="NC6G0259100"/>
</dbReference>
<dbReference type="FunFam" id="1.25.40.10:FF:000073">
    <property type="entry name" value="Pentatricopeptide repeat-containing protein chloroplastic"/>
    <property type="match status" value="1"/>
</dbReference>
<dbReference type="PANTHER" id="PTHR47926:SF409">
    <property type="entry name" value="DYW DOMAIN-CONTAINING PROTEIN"/>
    <property type="match status" value="1"/>
</dbReference>
<feature type="repeat" description="PPR" evidence="2">
    <location>
        <begin position="124"/>
        <end position="158"/>
    </location>
</feature>
<dbReference type="Gene3D" id="1.25.40.10">
    <property type="entry name" value="Tetratricopeptide repeat domain"/>
    <property type="match status" value="3"/>
</dbReference>
<dbReference type="GO" id="GO:0009451">
    <property type="term" value="P:RNA modification"/>
    <property type="evidence" value="ECO:0007669"/>
    <property type="project" value="InterPro"/>
</dbReference>
<evidence type="ECO:0000256" key="2">
    <source>
        <dbReference type="PROSITE-ProRule" id="PRU00708"/>
    </source>
</evidence>
<reference evidence="4" key="1">
    <citation type="submission" date="2019-09" db="EMBL/GenBank/DDBJ databases">
        <authorList>
            <person name="Zhang L."/>
        </authorList>
    </citation>
    <scope>NUCLEOTIDE SEQUENCE</scope>
</reference>
<keyword evidence="1" id="KW-0677">Repeat</keyword>
<dbReference type="OMA" id="WQDVSEV"/>
<dbReference type="Pfam" id="PF20431">
    <property type="entry name" value="E_motif"/>
    <property type="match status" value="1"/>
</dbReference>
<dbReference type="EMBL" id="LR721784">
    <property type="protein sequence ID" value="VVW49555.1"/>
    <property type="molecule type" value="Genomic_DNA"/>
</dbReference>
<dbReference type="Pfam" id="PF14432">
    <property type="entry name" value="DYW_deaminase"/>
    <property type="match status" value="1"/>
</dbReference>
<feature type="repeat" description="PPR" evidence="2">
    <location>
        <begin position="357"/>
        <end position="391"/>
    </location>
</feature>
<dbReference type="Pfam" id="PF01535">
    <property type="entry name" value="PPR"/>
    <property type="match status" value="2"/>
</dbReference>
<dbReference type="PANTHER" id="PTHR47926">
    <property type="entry name" value="PENTATRICOPEPTIDE REPEAT-CONTAINING PROTEIN"/>
    <property type="match status" value="1"/>
</dbReference>
<dbReference type="GO" id="GO:0003723">
    <property type="term" value="F:RNA binding"/>
    <property type="evidence" value="ECO:0007669"/>
    <property type="project" value="InterPro"/>
</dbReference>